<feature type="compositionally biased region" description="Basic and acidic residues" evidence="1">
    <location>
        <begin position="351"/>
        <end position="378"/>
    </location>
</feature>
<feature type="compositionally biased region" description="Basic and acidic residues" evidence="1">
    <location>
        <begin position="397"/>
        <end position="411"/>
    </location>
</feature>
<reference evidence="2" key="1">
    <citation type="submission" date="2017-02" db="UniProtKB">
        <authorList>
            <consortium name="WormBaseParasite"/>
        </authorList>
    </citation>
    <scope>IDENTIFICATION</scope>
</reference>
<proteinExistence type="predicted"/>
<protein>
    <submittedName>
        <fullName evidence="2">Homeobox protein cut-like</fullName>
    </submittedName>
</protein>
<dbReference type="WBParaSite" id="ASIM_0000066401-mRNA-1">
    <property type="protein sequence ID" value="ASIM_0000066401-mRNA-1"/>
    <property type="gene ID" value="ASIM_0000066401"/>
</dbReference>
<feature type="compositionally biased region" description="Polar residues" evidence="1">
    <location>
        <begin position="111"/>
        <end position="126"/>
    </location>
</feature>
<organism evidence="2">
    <name type="scientific">Anisakis simplex</name>
    <name type="common">Herring worm</name>
    <dbReference type="NCBI Taxonomy" id="6269"/>
    <lineage>
        <taxon>Eukaryota</taxon>
        <taxon>Metazoa</taxon>
        <taxon>Ecdysozoa</taxon>
        <taxon>Nematoda</taxon>
        <taxon>Chromadorea</taxon>
        <taxon>Rhabditida</taxon>
        <taxon>Spirurina</taxon>
        <taxon>Ascaridomorpha</taxon>
        <taxon>Ascaridoidea</taxon>
        <taxon>Anisakidae</taxon>
        <taxon>Anisakis</taxon>
        <taxon>Anisakis simplex complex</taxon>
    </lineage>
</organism>
<evidence type="ECO:0000256" key="1">
    <source>
        <dbReference type="SAM" id="MobiDB-lite"/>
    </source>
</evidence>
<name>A0A0M3IZI1_ANISI</name>
<dbReference type="AlphaFoldDB" id="A0A0M3IZI1"/>
<feature type="compositionally biased region" description="Polar residues" evidence="1">
    <location>
        <begin position="379"/>
        <end position="391"/>
    </location>
</feature>
<feature type="region of interest" description="Disordered" evidence="1">
    <location>
        <begin position="111"/>
        <end position="151"/>
    </location>
</feature>
<evidence type="ECO:0000313" key="2">
    <source>
        <dbReference type="WBParaSite" id="ASIM_0000066401-mRNA-1"/>
    </source>
</evidence>
<sequence>LSSAQRESNELTIRLSRFADYDTLKDENLKMKFELESGVMAERLKAKEEQAINMGNRLKLVEEASSLRVRELKLQLKLVQLDLSLDKYRRVSLTDHPNNHRRFFTFQNSNANRTLPNYQTRSSHQNQTTHSLHRSHQQQHQLPTQTESTTPKIRKILPKNDEFNAEHTFVCPELQEIENCRGAGLSAVGNQRGKVMERRALQANALRASSNSVLLESSSNASVQPLMTSTPMQSFVEVEENGENVEHGSVLSPIKLPLTRKVLSNGDGVNNNNNENRVTTTSFNDLLLKRNQQQQEQQRNVAENILKVTSGQDDVKMKDVAETNAKAGTSAENHSDEIDPVMQQYMNIVLKKREEEKKTKEQREDTDEKHEQPSKKNSPESQEASQKSAGSSVIAARLDHDSAHTESDFDW</sequence>
<accession>A0A0M3IZI1</accession>
<feature type="region of interest" description="Disordered" evidence="1">
    <location>
        <begin position="351"/>
        <end position="411"/>
    </location>
</feature>